<reference evidence="1 2" key="1">
    <citation type="submission" date="2018-05" db="EMBL/GenBank/DDBJ databases">
        <title>Draft genome of Methanospirillum stamsii Pt1.</title>
        <authorList>
            <person name="Dueholm M.S."/>
            <person name="Nielsen P.H."/>
            <person name="Bakmann L.F."/>
            <person name="Otzen D.E."/>
        </authorList>
    </citation>
    <scope>NUCLEOTIDE SEQUENCE [LARGE SCALE GENOMIC DNA]</scope>
    <source>
        <strain evidence="1 2">Pt1</strain>
    </source>
</reference>
<gene>
    <name evidence="1" type="ORF">DLD82_04465</name>
</gene>
<organism evidence="1 2">
    <name type="scientific">Methanospirillum stamsii</name>
    <dbReference type="NCBI Taxonomy" id="1277351"/>
    <lineage>
        <taxon>Archaea</taxon>
        <taxon>Methanobacteriati</taxon>
        <taxon>Methanobacteriota</taxon>
        <taxon>Stenosarchaea group</taxon>
        <taxon>Methanomicrobia</taxon>
        <taxon>Methanomicrobiales</taxon>
        <taxon>Methanospirillaceae</taxon>
        <taxon>Methanospirillum</taxon>
    </lineage>
</organism>
<dbReference type="Proteomes" id="UP000245934">
    <property type="component" value="Unassembled WGS sequence"/>
</dbReference>
<accession>A0A2V2NCQ7</accession>
<comment type="caution">
    <text evidence="1">The sequence shown here is derived from an EMBL/GenBank/DDBJ whole genome shotgun (WGS) entry which is preliminary data.</text>
</comment>
<evidence type="ECO:0000313" key="2">
    <source>
        <dbReference type="Proteomes" id="UP000245934"/>
    </source>
</evidence>
<proteinExistence type="predicted"/>
<name>A0A2V2NCQ7_9EURY</name>
<sequence>MALWEMVMPGEPCFSCRAPSVYSQQYSGKHLCERHLAEDIVIRVKRTIRLQGGLGKKSVIAVIHDGPGFIPLLHILGSVVSSRPGMKMMILEPDSEDSLYNHDFSFLPSSIQTRVERGMPESFMEIAIRGEADRIIRSATLDEEASQVLGSLLSGDSSFFMKSTDTASVICLTPLCEIPMAELAIYSRYTNLPFDEAGLPESGNVRGFLTALSNNHPSVPFSLLKYRDRLRDLGQ</sequence>
<dbReference type="InterPro" id="IPR014729">
    <property type="entry name" value="Rossmann-like_a/b/a_fold"/>
</dbReference>
<protein>
    <submittedName>
        <fullName evidence="1">Uncharacterized protein</fullName>
    </submittedName>
</protein>
<dbReference type="SUPFAM" id="SSF52402">
    <property type="entry name" value="Adenine nucleotide alpha hydrolases-like"/>
    <property type="match status" value="1"/>
</dbReference>
<dbReference type="Gene3D" id="3.40.50.620">
    <property type="entry name" value="HUPs"/>
    <property type="match status" value="1"/>
</dbReference>
<evidence type="ECO:0000313" key="1">
    <source>
        <dbReference type="EMBL" id="PWR75396.1"/>
    </source>
</evidence>
<dbReference type="EMBL" id="QGMZ01000010">
    <property type="protein sequence ID" value="PWR75396.1"/>
    <property type="molecule type" value="Genomic_DNA"/>
</dbReference>
<keyword evidence="2" id="KW-1185">Reference proteome</keyword>
<dbReference type="AlphaFoldDB" id="A0A2V2NCQ7"/>